<feature type="domain" description="AAR2 C-terminal" evidence="2">
    <location>
        <begin position="251"/>
        <end position="407"/>
    </location>
</feature>
<feature type="domain" description="AAR2 N-terminal" evidence="3">
    <location>
        <begin position="8"/>
        <end position="137"/>
    </location>
</feature>
<dbReference type="CDD" id="cd13778">
    <property type="entry name" value="Aar2_C"/>
    <property type="match status" value="1"/>
</dbReference>
<dbReference type="Gene3D" id="2.60.34.20">
    <property type="match status" value="1"/>
</dbReference>
<evidence type="ECO:0000259" key="2">
    <source>
        <dbReference type="Pfam" id="PF05282"/>
    </source>
</evidence>
<comment type="similarity">
    <text evidence="1">Belongs to the AAR2 family.</text>
</comment>
<dbReference type="InterPro" id="IPR038514">
    <property type="entry name" value="AAR2_C_sf"/>
</dbReference>
<reference evidence="4" key="1">
    <citation type="submission" date="2022-07" db="EMBL/GenBank/DDBJ databases">
        <title>Evaluation of T. orientalis genome assembly methods using nanopore sequencing and analysis of variation between genomes.</title>
        <authorList>
            <person name="Yam J."/>
            <person name="Micallef M.L."/>
            <person name="Liu M."/>
            <person name="Djordjevic S.P."/>
            <person name="Bogema D.R."/>
            <person name="Jenkins C."/>
        </authorList>
    </citation>
    <scope>NUCLEOTIDE SEQUENCE</scope>
    <source>
        <strain evidence="4">Goon Nure</strain>
    </source>
</reference>
<dbReference type="PANTHER" id="PTHR12689">
    <property type="entry name" value="A1 CISTRON SPLICING FACTOR AAR2-RELATED"/>
    <property type="match status" value="1"/>
</dbReference>
<evidence type="ECO:0000313" key="5">
    <source>
        <dbReference type="Proteomes" id="UP000244811"/>
    </source>
</evidence>
<dbReference type="AlphaFoldDB" id="A0A976MAM1"/>
<dbReference type="EMBL" id="CP056069">
    <property type="protein sequence ID" value="UKK00770.2"/>
    <property type="molecule type" value="Genomic_DNA"/>
</dbReference>
<dbReference type="InterPro" id="IPR007946">
    <property type="entry name" value="AAR2"/>
</dbReference>
<proteinExistence type="inferred from homology"/>
<name>A0A976MAM1_THEOR</name>
<evidence type="ECO:0000259" key="3">
    <source>
        <dbReference type="Pfam" id="PF20981"/>
    </source>
</evidence>
<evidence type="ECO:0000256" key="1">
    <source>
        <dbReference type="ARBA" id="ARBA00006281"/>
    </source>
</evidence>
<dbReference type="InterPro" id="IPR033648">
    <property type="entry name" value="AAR2_C"/>
</dbReference>
<dbReference type="InterPro" id="IPR038516">
    <property type="entry name" value="AAR2_N_sf"/>
</dbReference>
<sequence>MSDDLAESTVVVILDQKDEEVVGFDFVSLPEANKVSGIWNLEPGAHFMYIKTKEEEERRLGEFIYLKKGEIRVYRRSEANEGPLFKQVEEYSNQTYKESIIMGHLKNKMSKIPQNLSQLWSNITDCINSELIVKLRPINKVIKSQTVGQQIFEQCGSEMDKRNKKDIRNATIRVELSDTEDDESKTLEEYKQIANNLRGFRKTIDFEELKEKQESVSPKRNFQMDESVEEDYNPICYSDIPARDSRINRFKEITPEMLTSMHMDTSYVLESVSENYEANRDGYKAQEFKNKYMYVLGELQYSFILFLLCFNFESLEHYKKLLRAFCNAESTIIKNQELVLRFLNTLKYHVEIWDEEHDVYQKDDFLTHSLGSLREIIVDNEKDLEYCRNEYKQLDNSFKLKFGISLDDLDAINNNYVQ</sequence>
<dbReference type="CDD" id="cd13777">
    <property type="entry name" value="Aar2_N"/>
    <property type="match status" value="1"/>
</dbReference>
<protein>
    <recommendedName>
        <fullName evidence="6">AAR2 protein</fullName>
    </recommendedName>
</protein>
<dbReference type="Proteomes" id="UP000244811">
    <property type="component" value="Chromosome 1"/>
</dbReference>
<evidence type="ECO:0008006" key="6">
    <source>
        <dbReference type="Google" id="ProtNLM"/>
    </source>
</evidence>
<organism evidence="4 5">
    <name type="scientific">Theileria orientalis</name>
    <dbReference type="NCBI Taxonomy" id="68886"/>
    <lineage>
        <taxon>Eukaryota</taxon>
        <taxon>Sar</taxon>
        <taxon>Alveolata</taxon>
        <taxon>Apicomplexa</taxon>
        <taxon>Aconoidasida</taxon>
        <taxon>Piroplasmida</taxon>
        <taxon>Theileriidae</taxon>
        <taxon>Theileria</taxon>
    </lineage>
</organism>
<evidence type="ECO:0000313" key="4">
    <source>
        <dbReference type="EMBL" id="UKK00770.2"/>
    </source>
</evidence>
<dbReference type="GO" id="GO:0000244">
    <property type="term" value="P:spliceosomal tri-snRNP complex assembly"/>
    <property type="evidence" value="ECO:0007669"/>
    <property type="project" value="TreeGrafter"/>
</dbReference>
<dbReference type="InterPro" id="IPR033647">
    <property type="entry name" value="Aar2_N"/>
</dbReference>
<dbReference type="Pfam" id="PF05282">
    <property type="entry name" value="AAR2"/>
    <property type="match status" value="1"/>
</dbReference>
<gene>
    <name evidence="4" type="ORF">MACK_000844</name>
</gene>
<dbReference type="Gene3D" id="1.25.40.550">
    <property type="entry name" value="Aar2, C-terminal domain-like"/>
    <property type="match status" value="1"/>
</dbReference>
<dbReference type="PANTHER" id="PTHR12689:SF4">
    <property type="entry name" value="PROTEIN AAR2 HOMOLOG"/>
    <property type="match status" value="1"/>
</dbReference>
<accession>A0A976MAM1</accession>
<dbReference type="Pfam" id="PF20981">
    <property type="entry name" value="AAR2_1st"/>
    <property type="match status" value="1"/>
</dbReference>